<dbReference type="PROSITE" id="PS00571">
    <property type="entry name" value="AMIDASES"/>
    <property type="match status" value="1"/>
</dbReference>
<comment type="caution">
    <text evidence="3">The sequence shown here is derived from an EMBL/GenBank/DDBJ whole genome shotgun (WGS) entry which is preliminary data.</text>
</comment>
<dbReference type="AlphaFoldDB" id="A0AAD9ID25"/>
<dbReference type="PANTHER" id="PTHR11895:SF67">
    <property type="entry name" value="AMIDASE DOMAIN-CONTAINING PROTEIN"/>
    <property type="match status" value="1"/>
</dbReference>
<dbReference type="InterPro" id="IPR023631">
    <property type="entry name" value="Amidase_dom"/>
</dbReference>
<evidence type="ECO:0000256" key="1">
    <source>
        <dbReference type="ARBA" id="ARBA00009199"/>
    </source>
</evidence>
<organism evidence="3 4">
    <name type="scientific">Prototheca wickerhamii</name>
    <dbReference type="NCBI Taxonomy" id="3111"/>
    <lineage>
        <taxon>Eukaryota</taxon>
        <taxon>Viridiplantae</taxon>
        <taxon>Chlorophyta</taxon>
        <taxon>core chlorophytes</taxon>
        <taxon>Trebouxiophyceae</taxon>
        <taxon>Chlorellales</taxon>
        <taxon>Chlorellaceae</taxon>
        <taxon>Prototheca</taxon>
    </lineage>
</organism>
<dbReference type="InterPro" id="IPR020556">
    <property type="entry name" value="Amidase_CS"/>
</dbReference>
<gene>
    <name evidence="3" type="ORF">QBZ16_001774</name>
</gene>
<dbReference type="SUPFAM" id="SSF75304">
    <property type="entry name" value="Amidase signature (AS) enzymes"/>
    <property type="match status" value="1"/>
</dbReference>
<evidence type="ECO:0000313" key="4">
    <source>
        <dbReference type="Proteomes" id="UP001255856"/>
    </source>
</evidence>
<accession>A0AAD9ID25</accession>
<protein>
    <recommendedName>
        <fullName evidence="2">Amidase domain-containing protein</fullName>
    </recommendedName>
</protein>
<dbReference type="Pfam" id="PF01425">
    <property type="entry name" value="Amidase"/>
    <property type="match status" value="1"/>
</dbReference>
<dbReference type="Proteomes" id="UP001255856">
    <property type="component" value="Unassembled WGS sequence"/>
</dbReference>
<dbReference type="EMBL" id="JASFZW010000014">
    <property type="protein sequence ID" value="KAK2075666.1"/>
    <property type="molecule type" value="Genomic_DNA"/>
</dbReference>
<dbReference type="InterPro" id="IPR036928">
    <property type="entry name" value="AS_sf"/>
</dbReference>
<feature type="domain" description="Amidase" evidence="2">
    <location>
        <begin position="136"/>
        <end position="561"/>
    </location>
</feature>
<name>A0AAD9ID25_PROWI</name>
<dbReference type="GO" id="GO:0003824">
    <property type="term" value="F:catalytic activity"/>
    <property type="evidence" value="ECO:0007669"/>
    <property type="project" value="InterPro"/>
</dbReference>
<comment type="similarity">
    <text evidence="1">Belongs to the amidase family.</text>
</comment>
<dbReference type="Gene3D" id="3.90.1300.10">
    <property type="entry name" value="Amidase signature (AS) domain"/>
    <property type="match status" value="1"/>
</dbReference>
<dbReference type="PANTHER" id="PTHR11895">
    <property type="entry name" value="TRANSAMIDASE"/>
    <property type="match status" value="1"/>
</dbReference>
<dbReference type="InterPro" id="IPR000120">
    <property type="entry name" value="Amidase"/>
</dbReference>
<sequence length="592" mass="61634">MKSLPPAIEVDADDYDSAEAQTPVLTGRPLRMFLFDDVFIPEEPTFTPNTAGWREEKSALEGALVSVPVGSDPVEIVRKAVALTASERTSSAWRRYTIADFQRGYASGVTTPSRVAERVIAAVESGLAQSPPLVFFYHFDRDRLRAAAAASTERWAQMQPLSALDGVPFGVKDLENVAGMPSSGGTAFLADFLSRGEGAGATNPCAAALLAAGALLLGKLATHEIGVGTTGLNTVKGTPRNPYNPAHHTGGSSSGTGAAVSAGLCPFGVGSDGGGSIRIPASLCGVVGLKPTFKRLDDSQGVPVDATVAVIGPLANSVADCATAYAVMAAGAREGAETPETSDTVLPVPRPRPALVNLPDLSLSEDFVRGKRAGVYWKWFEHATPEVVAACKAALALLEAAGAATTSVTIPELHSLTLAHGVTITSEMRSYMAASLADDALRPQLNAETRATLGFSKNFTGAYYVSAQRVRTRAETHFRRAFAGCDVLVTPATPCTAPAVRAQATVGGETDLVTTTALLRFCVQANFLGFPAVSVPVGVDAQGLPIGLQLMAAPWHEATLLHCAAVLERALSGPMPKPAVWFDLLGEQASDA</sequence>
<reference evidence="3" key="1">
    <citation type="submission" date="2021-01" db="EMBL/GenBank/DDBJ databases">
        <authorList>
            <person name="Eckstrom K.M.E."/>
        </authorList>
    </citation>
    <scope>NUCLEOTIDE SEQUENCE</scope>
    <source>
        <strain evidence="3">UVCC 0001</strain>
    </source>
</reference>
<keyword evidence="4" id="KW-1185">Reference proteome</keyword>
<proteinExistence type="inferred from homology"/>
<evidence type="ECO:0000313" key="3">
    <source>
        <dbReference type="EMBL" id="KAK2075666.1"/>
    </source>
</evidence>
<evidence type="ECO:0000259" key="2">
    <source>
        <dbReference type="Pfam" id="PF01425"/>
    </source>
</evidence>